<feature type="binding site" evidence="6">
    <location>
        <position position="234"/>
    </location>
    <ligand>
        <name>Mg(2+)</name>
        <dbReference type="ChEBI" id="CHEBI:18420"/>
        <label>1</label>
        <note>catalytic</note>
    </ligand>
</feature>
<dbReference type="PANTHER" id="PTHR20854:SF4">
    <property type="entry name" value="INOSITOL-1-MONOPHOSPHATASE-RELATED"/>
    <property type="match status" value="1"/>
</dbReference>
<dbReference type="InterPro" id="IPR000760">
    <property type="entry name" value="Inositol_monophosphatase-like"/>
</dbReference>
<comment type="catalytic activity">
    <reaction evidence="1 7">
        <text>a myo-inositol phosphate + H2O = myo-inositol + phosphate</text>
        <dbReference type="Rhea" id="RHEA:24056"/>
        <dbReference type="ChEBI" id="CHEBI:15377"/>
        <dbReference type="ChEBI" id="CHEBI:17268"/>
        <dbReference type="ChEBI" id="CHEBI:43474"/>
        <dbReference type="ChEBI" id="CHEBI:84139"/>
        <dbReference type="EC" id="3.1.3.25"/>
    </reaction>
</comment>
<evidence type="ECO:0000256" key="5">
    <source>
        <dbReference type="ARBA" id="ARBA00022842"/>
    </source>
</evidence>
<dbReference type="EC" id="3.1.3.25" evidence="7"/>
<evidence type="ECO:0000256" key="1">
    <source>
        <dbReference type="ARBA" id="ARBA00001033"/>
    </source>
</evidence>
<dbReference type="OrthoDB" id="9772456at2"/>
<keyword evidence="3 6" id="KW-0479">Metal-binding</keyword>
<evidence type="ECO:0000256" key="6">
    <source>
        <dbReference type="PIRSR" id="PIRSR600760-2"/>
    </source>
</evidence>
<dbReference type="GO" id="GO:0007165">
    <property type="term" value="P:signal transduction"/>
    <property type="evidence" value="ECO:0007669"/>
    <property type="project" value="TreeGrafter"/>
</dbReference>
<dbReference type="PRINTS" id="PR00377">
    <property type="entry name" value="IMPHPHTASES"/>
</dbReference>
<dbReference type="Gene3D" id="3.40.190.80">
    <property type="match status" value="1"/>
</dbReference>
<evidence type="ECO:0000256" key="3">
    <source>
        <dbReference type="ARBA" id="ARBA00022723"/>
    </source>
</evidence>
<feature type="binding site" evidence="6">
    <location>
        <position position="96"/>
    </location>
    <ligand>
        <name>Mg(2+)</name>
        <dbReference type="ChEBI" id="CHEBI:18420"/>
        <label>1</label>
        <note>catalytic</note>
    </ligand>
</feature>
<dbReference type="eggNOG" id="COG0483">
    <property type="taxonomic scope" value="Bacteria"/>
</dbReference>
<evidence type="ECO:0000256" key="7">
    <source>
        <dbReference type="RuleBase" id="RU364068"/>
    </source>
</evidence>
<feature type="binding site" evidence="6">
    <location>
        <position position="97"/>
    </location>
    <ligand>
        <name>Mg(2+)</name>
        <dbReference type="ChEBI" id="CHEBI:18420"/>
        <label>1</label>
        <note>catalytic</note>
    </ligand>
</feature>
<evidence type="ECO:0000313" key="9">
    <source>
        <dbReference type="Proteomes" id="UP000013167"/>
    </source>
</evidence>
<dbReference type="Pfam" id="PF00459">
    <property type="entry name" value="Inositol_P"/>
    <property type="match status" value="1"/>
</dbReference>
<name>N0E6H4_9MICO</name>
<dbReference type="AlphaFoldDB" id="N0E6H4"/>
<feature type="binding site" evidence="6">
    <location>
        <position position="78"/>
    </location>
    <ligand>
        <name>Mg(2+)</name>
        <dbReference type="ChEBI" id="CHEBI:18420"/>
        <label>1</label>
        <note>catalytic</note>
    </ligand>
</feature>
<keyword evidence="5 6" id="KW-0460">Magnesium</keyword>
<gene>
    <name evidence="8" type="primary">suhB</name>
    <name evidence="8" type="ORF">BN10_990024</name>
</gene>
<dbReference type="Proteomes" id="UP000013167">
    <property type="component" value="Unassembled WGS sequence"/>
</dbReference>
<dbReference type="GO" id="GO:0008934">
    <property type="term" value="F:inositol monophosphate 1-phosphatase activity"/>
    <property type="evidence" value="ECO:0007669"/>
    <property type="project" value="InterPro"/>
</dbReference>
<keyword evidence="4 7" id="KW-0378">Hydrolase</keyword>
<dbReference type="EMBL" id="CAIZ01000173">
    <property type="protein sequence ID" value="CCH71549.1"/>
    <property type="molecule type" value="Genomic_DNA"/>
</dbReference>
<comment type="similarity">
    <text evidence="7">Belongs to the inositol monophosphatase superfamily.</text>
</comment>
<evidence type="ECO:0000256" key="4">
    <source>
        <dbReference type="ARBA" id="ARBA00022801"/>
    </source>
</evidence>
<dbReference type="InterPro" id="IPR033942">
    <property type="entry name" value="IMPase"/>
</dbReference>
<dbReference type="HOGENOM" id="CLU_044118_0_1_11"/>
<dbReference type="InterPro" id="IPR020583">
    <property type="entry name" value="Inositol_monoP_metal-BS"/>
</dbReference>
<dbReference type="PROSITE" id="PS00629">
    <property type="entry name" value="IMP_1"/>
    <property type="match status" value="1"/>
</dbReference>
<dbReference type="GO" id="GO:0006020">
    <property type="term" value="P:inositol metabolic process"/>
    <property type="evidence" value="ECO:0007669"/>
    <property type="project" value="TreeGrafter"/>
</dbReference>
<sequence>MSGLVVPAGVDVRDLEAIAVDIATSAGRLVVDDRPRDLGVTATKSSVTDIVTVMDQRSQDHLLARLDTLRPMDAVMGEEKGGRAGTSGITWVVDPIDGTVNYLYDLPAYAVSVAAVVGDPSVPGAWQPIAGAVVNPVSGETFRAALRRGALRRSGAGVDRRLEVGRTASTLADTLVATGFSYAASTRAEQAGLLVELLPEVRDIRRIGSAALDLCRLAAGEVDAYYERGLNPWDLAAGWLVVTEAGCLVGGPGGLGSAPTAGLTWAAQPAIAQEFAARVTTLARRHHGS</sequence>
<dbReference type="SUPFAM" id="SSF56655">
    <property type="entry name" value="Carbohydrate phosphatase"/>
    <property type="match status" value="1"/>
</dbReference>
<feature type="binding site" evidence="6">
    <location>
        <position position="94"/>
    </location>
    <ligand>
        <name>Mg(2+)</name>
        <dbReference type="ChEBI" id="CHEBI:18420"/>
        <label>1</label>
        <note>catalytic</note>
    </ligand>
</feature>
<dbReference type="GO" id="GO:0046872">
    <property type="term" value="F:metal ion binding"/>
    <property type="evidence" value="ECO:0007669"/>
    <property type="project" value="UniProtKB-KW"/>
</dbReference>
<dbReference type="STRING" id="1193181.BN10_990024"/>
<comment type="caution">
    <text evidence="8">The sequence shown here is derived from an EMBL/GenBank/DDBJ whole genome shotgun (WGS) entry which is preliminary data.</text>
</comment>
<keyword evidence="9" id="KW-1185">Reference proteome</keyword>
<dbReference type="CDD" id="cd01639">
    <property type="entry name" value="IMPase"/>
    <property type="match status" value="1"/>
</dbReference>
<comment type="cofactor">
    <cofactor evidence="2 6 7">
        <name>Mg(2+)</name>
        <dbReference type="ChEBI" id="CHEBI:18420"/>
    </cofactor>
</comment>
<evidence type="ECO:0000313" key="8">
    <source>
        <dbReference type="EMBL" id="CCH71549.1"/>
    </source>
</evidence>
<proteinExistence type="inferred from homology"/>
<protein>
    <recommendedName>
        <fullName evidence="7">Inositol-1-monophosphatase</fullName>
        <ecNumber evidence="7">3.1.3.25</ecNumber>
    </recommendedName>
</protein>
<dbReference type="RefSeq" id="WP_010851375.1">
    <property type="nucleotide sequence ID" value="NZ_HF570956.1"/>
</dbReference>
<dbReference type="Gene3D" id="3.30.540.10">
    <property type="entry name" value="Fructose-1,6-Bisphosphatase, subunit A, domain 1"/>
    <property type="match status" value="1"/>
</dbReference>
<accession>N0E6H4</accession>
<organism evidence="8 9">
    <name type="scientific">Phycicoccus elongatus Lp2</name>
    <dbReference type="NCBI Taxonomy" id="1193181"/>
    <lineage>
        <taxon>Bacteria</taxon>
        <taxon>Bacillati</taxon>
        <taxon>Actinomycetota</taxon>
        <taxon>Actinomycetes</taxon>
        <taxon>Micrococcales</taxon>
        <taxon>Intrasporangiaceae</taxon>
        <taxon>Phycicoccus</taxon>
    </lineage>
</organism>
<evidence type="ECO:0000256" key="2">
    <source>
        <dbReference type="ARBA" id="ARBA00001946"/>
    </source>
</evidence>
<reference evidence="8 9" key="1">
    <citation type="journal article" date="2013" name="ISME J.">
        <title>A metabolic model for members of the genus Tetrasphaera involved in enhanced biological phosphorus removal.</title>
        <authorList>
            <person name="Kristiansen R."/>
            <person name="Nguyen H.T.T."/>
            <person name="Saunders A.M."/>
            <person name="Nielsen J.L."/>
            <person name="Wimmer R."/>
            <person name="Le V.Q."/>
            <person name="McIlroy S.J."/>
            <person name="Petrovski S."/>
            <person name="Seviour R.J."/>
            <person name="Calteau A."/>
            <person name="Nielsen K.L."/>
            <person name="Nielsen P.H."/>
        </authorList>
    </citation>
    <scope>NUCLEOTIDE SEQUENCE [LARGE SCALE GENOMIC DNA]</scope>
    <source>
        <strain evidence="8 9">Lp2</strain>
    </source>
</reference>
<dbReference type="PANTHER" id="PTHR20854">
    <property type="entry name" value="INOSITOL MONOPHOSPHATASE"/>
    <property type="match status" value="1"/>
</dbReference>